<organism evidence="1 2">
    <name type="scientific">Coemansia biformis</name>
    <dbReference type="NCBI Taxonomy" id="1286918"/>
    <lineage>
        <taxon>Eukaryota</taxon>
        <taxon>Fungi</taxon>
        <taxon>Fungi incertae sedis</taxon>
        <taxon>Zoopagomycota</taxon>
        <taxon>Kickxellomycotina</taxon>
        <taxon>Kickxellomycetes</taxon>
        <taxon>Kickxellales</taxon>
        <taxon>Kickxellaceae</taxon>
        <taxon>Coemansia</taxon>
    </lineage>
</organism>
<dbReference type="OrthoDB" id="5523405at2759"/>
<protein>
    <submittedName>
        <fullName evidence="1">Uncharacterized protein</fullName>
    </submittedName>
</protein>
<name>A0A9W8CNW7_9FUNG</name>
<evidence type="ECO:0000313" key="2">
    <source>
        <dbReference type="Proteomes" id="UP001143981"/>
    </source>
</evidence>
<proteinExistence type="predicted"/>
<dbReference type="AlphaFoldDB" id="A0A9W8CNW7"/>
<sequence>MSSVADKWKGVQALELFIKPGIYPLNEHHANVADHMGNINEIGDALAAMFPQVRELRLIGTLQNPIAAALYSRLA</sequence>
<reference evidence="1" key="1">
    <citation type="submission" date="2022-07" db="EMBL/GenBank/DDBJ databases">
        <title>Phylogenomic reconstructions and comparative analyses of Kickxellomycotina fungi.</title>
        <authorList>
            <person name="Reynolds N.K."/>
            <person name="Stajich J.E."/>
            <person name="Barry K."/>
            <person name="Grigoriev I.V."/>
            <person name="Crous P."/>
            <person name="Smith M.E."/>
        </authorList>
    </citation>
    <scope>NUCLEOTIDE SEQUENCE</scope>
    <source>
        <strain evidence="1">BCRC 34381</strain>
    </source>
</reference>
<gene>
    <name evidence="1" type="ORF">LPJ61_006617</name>
</gene>
<feature type="non-terminal residue" evidence="1">
    <location>
        <position position="75"/>
    </location>
</feature>
<comment type="caution">
    <text evidence="1">The sequence shown here is derived from an EMBL/GenBank/DDBJ whole genome shotgun (WGS) entry which is preliminary data.</text>
</comment>
<evidence type="ECO:0000313" key="1">
    <source>
        <dbReference type="EMBL" id="KAJ1718468.1"/>
    </source>
</evidence>
<dbReference type="EMBL" id="JANBOI010003433">
    <property type="protein sequence ID" value="KAJ1718468.1"/>
    <property type="molecule type" value="Genomic_DNA"/>
</dbReference>
<dbReference type="Proteomes" id="UP001143981">
    <property type="component" value="Unassembled WGS sequence"/>
</dbReference>
<accession>A0A9W8CNW7</accession>
<keyword evidence="2" id="KW-1185">Reference proteome</keyword>